<dbReference type="Proteomes" id="UP000198859">
    <property type="component" value="Chromosome I"/>
</dbReference>
<feature type="signal peptide" evidence="2">
    <location>
        <begin position="1"/>
        <end position="16"/>
    </location>
</feature>
<reference evidence="4" key="1">
    <citation type="submission" date="2016-10" db="EMBL/GenBank/DDBJ databases">
        <authorList>
            <person name="Varghese N."/>
            <person name="Submissions S."/>
        </authorList>
    </citation>
    <scope>NUCLEOTIDE SEQUENCE [LARGE SCALE GENOMIC DNA]</scope>
    <source>
        <strain evidence="4">DSM 22127</strain>
    </source>
</reference>
<evidence type="ECO:0000256" key="1">
    <source>
        <dbReference type="SAM" id="MobiDB-lite"/>
    </source>
</evidence>
<dbReference type="AlphaFoldDB" id="A0A1H1X2H7"/>
<keyword evidence="4" id="KW-1185">Reference proteome</keyword>
<name>A0A1H1X2H7_9ACTN</name>
<proteinExistence type="predicted"/>
<dbReference type="Gene3D" id="3.40.50.1820">
    <property type="entry name" value="alpha/beta hydrolase"/>
    <property type="match status" value="1"/>
</dbReference>
<sequence>MTVLGLAPGASTAALAADPDPAPVVTTTVADPAPDGTADPSAGPATPVGWSVAEDGAGGAVATWRSAEPIPVTSARPEVTLAGQPVAPVTLAADGRGLSVAVPPGTDPADLAVTLSGQPLDGPAPAPSARSLGAAAGDEGPLFGFDPGRAGSYAVTTSDYSLPGFSYPGFPGQLEMAGHVVVPRADQLRAAAPLVLFLHGRHQACWSPKRPDAFGDGWPCAKGFQPVPSQLGYDYLQRRLASQGYLTVSIAANGINAQDYEASDGGAKARAALVRRHLDQWAAWASSGKYAVDLQRTVLVGHSRGGEGVDLASQQVPLSAPYRIAGQVLLGPTDFARRTAAYVPTVTVLPYCDGDVSDLQGQQFTDASRGLADGDTALKSSVLVMGANHNFFNTEWTPGLSKAPSQDDWFGAPKAACGTATAARLTKAEQRAVGTAYVAGAVQLFTRASGAAPTTLPMFDGTRGHVASTGDAVVHTHAVGGGRSLVLPGTTTPTTPSGGAGARLCRGYVGGSSATACGARTDPGRAPHWAPEEPRGLPTQDAFVMSWTQAGAQAGMQLDQPLDLSRDASVDLRVVADPARGTARIGVRLTDANGRTAEPLVEDSGLVAPLPGSAEVGLAKLVAQDVRVSLRDTSGVLDLTRITRVELVGRSTQGRVFVLDVAGVPAQGLPAVPARRLPTLTLGSARVTEAGDSGRHSVSVPWRLSAPAPADGRFTVVQQDPEGAGAPLRVDVAAGQTTGSVEVPYTADDVYSGPPRRTFLQAFAVRNVGIADGDGAAVVVDDEQRPTLTVSAPASVREGDPVEVTVTLSAPVGYEPYLTLGFAKPTSAPRATLGDLPRDWARRRLGVGGTRASSPLWGHGWSLGSSFGPGRTTARFTVPTARDSVKEGSERIRLHVRLPEWGQFSDRTVLLRDR</sequence>
<dbReference type="InterPro" id="IPR029058">
    <property type="entry name" value="AB_hydrolase_fold"/>
</dbReference>
<keyword evidence="2" id="KW-0732">Signal</keyword>
<evidence type="ECO:0000313" key="3">
    <source>
        <dbReference type="EMBL" id="SDT03402.1"/>
    </source>
</evidence>
<feature type="compositionally biased region" description="Low complexity" evidence="1">
    <location>
        <begin position="12"/>
        <end position="35"/>
    </location>
</feature>
<protein>
    <recommendedName>
        <fullName evidence="5">Alpha/beta hydrolase family protein</fullName>
    </recommendedName>
</protein>
<feature type="chain" id="PRO_5009265088" description="Alpha/beta hydrolase family protein" evidence="2">
    <location>
        <begin position="17"/>
        <end position="914"/>
    </location>
</feature>
<dbReference type="SUPFAM" id="SSF53474">
    <property type="entry name" value="alpha/beta-Hydrolases"/>
    <property type="match status" value="1"/>
</dbReference>
<dbReference type="EMBL" id="LT629757">
    <property type="protein sequence ID" value="SDT03402.1"/>
    <property type="molecule type" value="Genomic_DNA"/>
</dbReference>
<dbReference type="STRING" id="642780.SAMN04488570_3348"/>
<accession>A0A1H1X2H7</accession>
<evidence type="ECO:0000256" key="2">
    <source>
        <dbReference type="SAM" id="SignalP"/>
    </source>
</evidence>
<feature type="region of interest" description="Disordered" evidence="1">
    <location>
        <begin position="12"/>
        <end position="49"/>
    </location>
</feature>
<evidence type="ECO:0000313" key="4">
    <source>
        <dbReference type="Proteomes" id="UP000198859"/>
    </source>
</evidence>
<gene>
    <name evidence="3" type="ORF">SAMN04488570_3348</name>
</gene>
<evidence type="ECO:0008006" key="5">
    <source>
        <dbReference type="Google" id="ProtNLM"/>
    </source>
</evidence>
<organism evidence="3 4">
    <name type="scientific">Nocardioides scoriae</name>
    <dbReference type="NCBI Taxonomy" id="642780"/>
    <lineage>
        <taxon>Bacteria</taxon>
        <taxon>Bacillati</taxon>
        <taxon>Actinomycetota</taxon>
        <taxon>Actinomycetes</taxon>
        <taxon>Propionibacteriales</taxon>
        <taxon>Nocardioidaceae</taxon>
        <taxon>Nocardioides</taxon>
    </lineage>
</organism>